<dbReference type="GeneTree" id="ENSGT00910000148562"/>
<evidence type="ECO:0000313" key="2">
    <source>
        <dbReference type="Proteomes" id="UP000694414"/>
    </source>
</evidence>
<sequence>MCCILCSFVDRCHLFPSRPPSSSYILVAGSRPGAAHCGVWRCAGNWVSSSSPPALLLNSPSVVGNRFSTSSRPPG</sequence>
<keyword evidence="2" id="KW-1185">Reference proteome</keyword>
<reference evidence="1" key="1">
    <citation type="submission" date="2025-08" db="UniProtKB">
        <authorList>
            <consortium name="Ensembl"/>
        </authorList>
    </citation>
    <scope>IDENTIFICATION</scope>
</reference>
<dbReference type="Ensembl" id="ENSPSMT00000023838.1">
    <property type="protein sequence ID" value="ENSPSMP00000020559.1"/>
    <property type="gene ID" value="ENSPSMG00000014527.1"/>
</dbReference>
<dbReference type="AlphaFoldDB" id="A0A8C8ZLC8"/>
<proteinExistence type="predicted"/>
<dbReference type="Proteomes" id="UP000694414">
    <property type="component" value="Unplaced"/>
</dbReference>
<organism evidence="1 2">
    <name type="scientific">Prolemur simus</name>
    <name type="common">Greater bamboo lemur</name>
    <name type="synonym">Hapalemur simus</name>
    <dbReference type="NCBI Taxonomy" id="1328070"/>
    <lineage>
        <taxon>Eukaryota</taxon>
        <taxon>Metazoa</taxon>
        <taxon>Chordata</taxon>
        <taxon>Craniata</taxon>
        <taxon>Vertebrata</taxon>
        <taxon>Euteleostomi</taxon>
        <taxon>Mammalia</taxon>
        <taxon>Eutheria</taxon>
        <taxon>Euarchontoglires</taxon>
        <taxon>Primates</taxon>
        <taxon>Strepsirrhini</taxon>
        <taxon>Lemuriformes</taxon>
        <taxon>Lemuridae</taxon>
        <taxon>Prolemur</taxon>
    </lineage>
</organism>
<protein>
    <submittedName>
        <fullName evidence="1">Uncharacterized protein</fullName>
    </submittedName>
</protein>
<reference evidence="1" key="2">
    <citation type="submission" date="2025-09" db="UniProtKB">
        <authorList>
            <consortium name="Ensembl"/>
        </authorList>
    </citation>
    <scope>IDENTIFICATION</scope>
</reference>
<evidence type="ECO:0000313" key="1">
    <source>
        <dbReference type="Ensembl" id="ENSPSMP00000020559.1"/>
    </source>
</evidence>
<name>A0A8C8ZLC8_PROSS</name>
<accession>A0A8C8ZLC8</accession>